<keyword evidence="3" id="KW-1185">Reference proteome</keyword>
<dbReference type="InterPro" id="IPR005133">
    <property type="entry name" value="PhaG_MnhG_YufB"/>
</dbReference>
<protein>
    <submittedName>
        <fullName evidence="2">Multicomponent Na+:H+ antiporter subunit G</fullName>
    </submittedName>
</protein>
<comment type="caution">
    <text evidence="2">The sequence shown here is derived from an EMBL/GenBank/DDBJ whole genome shotgun (WGS) entry which is preliminary data.</text>
</comment>
<organism evidence="2 3">
    <name type="scientific">Amycolatopsis echigonensis</name>
    <dbReference type="NCBI Taxonomy" id="2576905"/>
    <lineage>
        <taxon>Bacteria</taxon>
        <taxon>Bacillati</taxon>
        <taxon>Actinomycetota</taxon>
        <taxon>Actinomycetes</taxon>
        <taxon>Pseudonocardiales</taxon>
        <taxon>Pseudonocardiaceae</taxon>
        <taxon>Amycolatopsis</taxon>
    </lineage>
</organism>
<evidence type="ECO:0000256" key="1">
    <source>
        <dbReference type="SAM" id="Phobius"/>
    </source>
</evidence>
<dbReference type="GO" id="GO:0015297">
    <property type="term" value="F:antiporter activity"/>
    <property type="evidence" value="ECO:0007669"/>
    <property type="project" value="InterPro"/>
</dbReference>
<evidence type="ECO:0000313" key="3">
    <source>
        <dbReference type="Proteomes" id="UP000233750"/>
    </source>
</evidence>
<name>A0A2N3WR76_9PSEU</name>
<reference evidence="2 3" key="1">
    <citation type="submission" date="2017-12" db="EMBL/GenBank/DDBJ databases">
        <title>Sequencing the genomes of 1000 Actinobacteria strains.</title>
        <authorList>
            <person name="Klenk H.-P."/>
        </authorList>
    </citation>
    <scope>NUCLEOTIDE SEQUENCE [LARGE SCALE GENOMIC DNA]</scope>
    <source>
        <strain evidence="2 3">DSM 45165</strain>
    </source>
</reference>
<dbReference type="Pfam" id="PF03334">
    <property type="entry name" value="PhaG_MnhG_YufB"/>
    <property type="match status" value="1"/>
</dbReference>
<keyword evidence="1" id="KW-0812">Transmembrane</keyword>
<gene>
    <name evidence="2" type="ORF">ATK30_7305</name>
</gene>
<dbReference type="RefSeq" id="WP_101439239.1">
    <property type="nucleotide sequence ID" value="NZ_PJMY01000003.1"/>
</dbReference>
<proteinExistence type="predicted"/>
<dbReference type="EMBL" id="PJMY01000003">
    <property type="protein sequence ID" value="PKV96360.1"/>
    <property type="molecule type" value="Genomic_DNA"/>
</dbReference>
<accession>A0A2N3WR76</accession>
<dbReference type="Proteomes" id="UP000233750">
    <property type="component" value="Unassembled WGS sequence"/>
</dbReference>
<dbReference type="GO" id="GO:0098662">
    <property type="term" value="P:inorganic cation transmembrane transport"/>
    <property type="evidence" value="ECO:0007669"/>
    <property type="project" value="InterPro"/>
</dbReference>
<sequence length="99" mass="10019">MTVAAQILVFAGVFVILASSAGLVRAKDLLTRLHLLSPATTLGAPLIGVGLVLVNGVQLGSGAILATVVLLAVTGPILQSATARLEARHRGEADEDLPS</sequence>
<evidence type="ECO:0000313" key="2">
    <source>
        <dbReference type="EMBL" id="PKV96360.1"/>
    </source>
</evidence>
<keyword evidence="1" id="KW-0472">Membrane</keyword>
<feature type="transmembrane region" description="Helical" evidence="1">
    <location>
        <begin position="50"/>
        <end position="78"/>
    </location>
</feature>
<keyword evidence="1" id="KW-1133">Transmembrane helix</keyword>
<dbReference type="OrthoDB" id="3630711at2"/>
<dbReference type="AlphaFoldDB" id="A0A2N3WR76"/>